<evidence type="ECO:0000313" key="2">
    <source>
        <dbReference type="Proteomes" id="UP000094501"/>
    </source>
</evidence>
<dbReference type="AlphaFoldDB" id="A0A1E3W2B4"/>
<organism evidence="1 2">
    <name type="scientific">Methyloceanibacter methanicus</name>
    <dbReference type="NCBI Taxonomy" id="1774968"/>
    <lineage>
        <taxon>Bacteria</taxon>
        <taxon>Pseudomonadati</taxon>
        <taxon>Pseudomonadota</taxon>
        <taxon>Alphaproteobacteria</taxon>
        <taxon>Hyphomicrobiales</taxon>
        <taxon>Hyphomicrobiaceae</taxon>
        <taxon>Methyloceanibacter</taxon>
    </lineage>
</organism>
<accession>A0A1E3W2B4</accession>
<keyword evidence="2" id="KW-1185">Reference proteome</keyword>
<protein>
    <submittedName>
        <fullName evidence="1">Uncharacterized protein</fullName>
    </submittedName>
</protein>
<name>A0A1E3W2B4_9HYPH</name>
<reference evidence="1 2" key="1">
    <citation type="journal article" date="2016" name="Environ. Microbiol.">
        <title>New Methyloceanibacter diversity from North Sea sediments includes methanotroph containing solely the soluble methane monooxygenase.</title>
        <authorList>
            <person name="Vekeman B."/>
            <person name="Kerckhof F.M."/>
            <person name="Cremers G."/>
            <person name="de Vos P."/>
            <person name="Vandamme P."/>
            <person name="Boon N."/>
            <person name="Op den Camp H.J."/>
            <person name="Heylen K."/>
        </authorList>
    </citation>
    <scope>NUCLEOTIDE SEQUENCE [LARGE SCALE GENOMIC DNA]</scope>
    <source>
        <strain evidence="1 2">R-67174</strain>
    </source>
</reference>
<comment type="caution">
    <text evidence="1">The sequence shown here is derived from an EMBL/GenBank/DDBJ whole genome shotgun (WGS) entry which is preliminary data.</text>
</comment>
<evidence type="ECO:0000313" key="1">
    <source>
        <dbReference type="EMBL" id="ODR99276.1"/>
    </source>
</evidence>
<dbReference type="EMBL" id="LPWG01000011">
    <property type="protein sequence ID" value="ODR99276.1"/>
    <property type="molecule type" value="Genomic_DNA"/>
</dbReference>
<dbReference type="STRING" id="1774968.AUC68_04570"/>
<gene>
    <name evidence="1" type="ORF">AUC68_04570</name>
</gene>
<proteinExistence type="predicted"/>
<dbReference type="Proteomes" id="UP000094501">
    <property type="component" value="Unassembled WGS sequence"/>
</dbReference>
<sequence>MIELARALDLELKLVPRKALPAVNNVVRSVGPSPVPVPALKELNRTLDTLKRLRTAYPDLSVLTQLQNSFRAFKNLNIGKELEAVRELAKPIREIQKLTESNRDIAKAASLPAEQIKFLQEAARSAQALRNQLVHDIPQTTILPRPAYRLDEDEGDDHG</sequence>